<comment type="similarity">
    <text evidence="2">Belongs to the GSP F family.</text>
</comment>
<dbReference type="Pfam" id="PF00482">
    <property type="entry name" value="T2SSF"/>
    <property type="match status" value="2"/>
</dbReference>
<comment type="caution">
    <text evidence="10">The sequence shown here is derived from an EMBL/GenBank/DDBJ whole genome shotgun (WGS) entry which is preliminary data.</text>
</comment>
<organism evidence="10 11">
    <name type="scientific">Tepidamorphus gemmatus</name>
    <dbReference type="NCBI Taxonomy" id="747076"/>
    <lineage>
        <taxon>Bacteria</taxon>
        <taxon>Pseudomonadati</taxon>
        <taxon>Pseudomonadota</taxon>
        <taxon>Alphaproteobacteria</taxon>
        <taxon>Hyphomicrobiales</taxon>
        <taxon>Tepidamorphaceae</taxon>
        <taxon>Tepidamorphus</taxon>
    </lineage>
</organism>
<dbReference type="GO" id="GO:0005886">
    <property type="term" value="C:plasma membrane"/>
    <property type="evidence" value="ECO:0007669"/>
    <property type="project" value="UniProtKB-SubCell"/>
</dbReference>
<evidence type="ECO:0000313" key="10">
    <source>
        <dbReference type="EMBL" id="TCT06498.1"/>
    </source>
</evidence>
<evidence type="ECO:0000256" key="2">
    <source>
        <dbReference type="ARBA" id="ARBA00005745"/>
    </source>
</evidence>
<dbReference type="PANTHER" id="PTHR30012">
    <property type="entry name" value="GENERAL SECRETION PATHWAY PROTEIN"/>
    <property type="match status" value="1"/>
</dbReference>
<evidence type="ECO:0000256" key="5">
    <source>
        <dbReference type="ARBA" id="ARBA00022692"/>
    </source>
</evidence>
<evidence type="ECO:0000256" key="4">
    <source>
        <dbReference type="ARBA" id="ARBA00022519"/>
    </source>
</evidence>
<dbReference type="GO" id="GO:0015628">
    <property type="term" value="P:protein secretion by the type II secretion system"/>
    <property type="evidence" value="ECO:0007669"/>
    <property type="project" value="TreeGrafter"/>
</dbReference>
<evidence type="ECO:0000259" key="9">
    <source>
        <dbReference type="Pfam" id="PF00482"/>
    </source>
</evidence>
<keyword evidence="5 8" id="KW-0812">Transmembrane</keyword>
<dbReference type="EMBL" id="SMAK01000011">
    <property type="protein sequence ID" value="TCT06498.1"/>
    <property type="molecule type" value="Genomic_DNA"/>
</dbReference>
<comment type="subcellular location">
    <subcellularLocation>
        <location evidence="1">Cell inner membrane</location>
        <topology evidence="1">Multi-pass membrane protein</topology>
    </subcellularLocation>
</comment>
<feature type="domain" description="Type II secretion system protein GspF" evidence="9">
    <location>
        <begin position="70"/>
        <end position="192"/>
    </location>
</feature>
<dbReference type="OrthoDB" id="9805682at2"/>
<sequence length="403" mass="44011">MPKYRYRALDPSGQLVTGEAEADSSRDLLSELERIGHIPIEAREARDGAGTAILRVFRAQPRTEEITEATRDLAMLLKGGVSLHEALQLLARTGGRSVVRDLMASLQRSIADGKSFAESLAQHRNVFPPIYVKMVEVAEAAGTLETTLDAIAQERSRNEALRRRLTSALTYPSFLVMAACGVFLFVLVGVIPEFERAMSGFQDRIDPSARTVFALSGFVRANLDLILGAAVLALIGGLMVSRSRSATGALLRLIGHVPGIRTIVQYQQTVFFCSTLGTLLGSGVDITTSLRLVRDLFRDRRAAEKVDRLIAEVRQGHRLSDALAGLDLLPAYVIPILRVGEEAGELDTMSRRIGGFYEDRLERSLARLTAILGPSILILVSLIIAWLIITIITALLSVNELLL</sequence>
<evidence type="ECO:0000256" key="6">
    <source>
        <dbReference type="ARBA" id="ARBA00022989"/>
    </source>
</evidence>
<evidence type="ECO:0000313" key="11">
    <source>
        <dbReference type="Proteomes" id="UP000295678"/>
    </source>
</evidence>
<feature type="transmembrane region" description="Helical" evidence="8">
    <location>
        <begin position="169"/>
        <end position="191"/>
    </location>
</feature>
<evidence type="ECO:0000256" key="3">
    <source>
        <dbReference type="ARBA" id="ARBA00022475"/>
    </source>
</evidence>
<dbReference type="Gene3D" id="1.20.81.30">
    <property type="entry name" value="Type II secretion system (T2SS), domain F"/>
    <property type="match status" value="2"/>
</dbReference>
<dbReference type="PRINTS" id="PR00812">
    <property type="entry name" value="BCTERIALGSPF"/>
</dbReference>
<name>A0A4V2UY90_9HYPH</name>
<feature type="transmembrane region" description="Helical" evidence="8">
    <location>
        <begin position="211"/>
        <end position="235"/>
    </location>
</feature>
<keyword evidence="3" id="KW-1003">Cell membrane</keyword>
<accession>A0A4V2UY90</accession>
<dbReference type="InterPro" id="IPR042094">
    <property type="entry name" value="T2SS_GspF_sf"/>
</dbReference>
<evidence type="ECO:0000256" key="7">
    <source>
        <dbReference type="ARBA" id="ARBA00023136"/>
    </source>
</evidence>
<dbReference type="RefSeq" id="WP_132807567.1">
    <property type="nucleotide sequence ID" value="NZ_SMAK01000011.1"/>
</dbReference>
<keyword evidence="4" id="KW-0997">Cell inner membrane</keyword>
<dbReference type="Proteomes" id="UP000295678">
    <property type="component" value="Unassembled WGS sequence"/>
</dbReference>
<gene>
    <name evidence="10" type="ORF">EDC22_11181</name>
</gene>
<feature type="domain" description="Type II secretion system protein GspF" evidence="9">
    <location>
        <begin position="272"/>
        <end position="393"/>
    </location>
</feature>
<keyword evidence="6 8" id="KW-1133">Transmembrane helix</keyword>
<dbReference type="InterPro" id="IPR003004">
    <property type="entry name" value="GspF/PilC"/>
</dbReference>
<feature type="transmembrane region" description="Helical" evidence="8">
    <location>
        <begin position="370"/>
        <end position="396"/>
    </location>
</feature>
<dbReference type="FunFam" id="1.20.81.30:FF:000001">
    <property type="entry name" value="Type II secretion system protein F"/>
    <property type="match status" value="1"/>
</dbReference>
<keyword evidence="11" id="KW-1185">Reference proteome</keyword>
<protein>
    <submittedName>
        <fullName evidence="10">General secretion pathway protein F</fullName>
    </submittedName>
</protein>
<evidence type="ECO:0000256" key="8">
    <source>
        <dbReference type="SAM" id="Phobius"/>
    </source>
</evidence>
<reference evidence="10 11" key="1">
    <citation type="submission" date="2019-03" db="EMBL/GenBank/DDBJ databases">
        <title>Genomic Encyclopedia of Type Strains, Phase IV (KMG-IV): sequencing the most valuable type-strain genomes for metagenomic binning, comparative biology and taxonomic classification.</title>
        <authorList>
            <person name="Goeker M."/>
        </authorList>
    </citation>
    <scope>NUCLEOTIDE SEQUENCE [LARGE SCALE GENOMIC DNA]</scope>
    <source>
        <strain evidence="10 11">DSM 19345</strain>
    </source>
</reference>
<evidence type="ECO:0000256" key="1">
    <source>
        <dbReference type="ARBA" id="ARBA00004429"/>
    </source>
</evidence>
<keyword evidence="7 8" id="KW-0472">Membrane</keyword>
<proteinExistence type="inferred from homology"/>
<dbReference type="PANTHER" id="PTHR30012:SF7">
    <property type="entry name" value="PROTEIN TRANSPORT PROTEIN HOFC HOMOLOG"/>
    <property type="match status" value="1"/>
</dbReference>
<dbReference type="AlphaFoldDB" id="A0A4V2UY90"/>
<dbReference type="InterPro" id="IPR018076">
    <property type="entry name" value="T2SS_GspF_dom"/>
</dbReference>